<comment type="caution">
    <text evidence="2">The sequence shown here is derived from an EMBL/GenBank/DDBJ whole genome shotgun (WGS) entry which is preliminary data.</text>
</comment>
<organism evidence="2 3">
    <name type="scientific">Chaetoceros tenuissimus</name>
    <dbReference type="NCBI Taxonomy" id="426638"/>
    <lineage>
        <taxon>Eukaryota</taxon>
        <taxon>Sar</taxon>
        <taxon>Stramenopiles</taxon>
        <taxon>Ochrophyta</taxon>
        <taxon>Bacillariophyta</taxon>
        <taxon>Coscinodiscophyceae</taxon>
        <taxon>Chaetocerotophycidae</taxon>
        <taxon>Chaetocerotales</taxon>
        <taxon>Chaetocerotaceae</taxon>
        <taxon>Chaetoceros</taxon>
    </lineage>
</organism>
<evidence type="ECO:0000256" key="1">
    <source>
        <dbReference type="SAM" id="Phobius"/>
    </source>
</evidence>
<dbReference type="EMBL" id="BLLK01000047">
    <property type="protein sequence ID" value="GFH53377.1"/>
    <property type="molecule type" value="Genomic_DNA"/>
</dbReference>
<accession>A0AAD3CWL2</accession>
<proteinExistence type="predicted"/>
<dbReference type="AlphaFoldDB" id="A0AAD3CWL2"/>
<dbReference type="Proteomes" id="UP001054902">
    <property type="component" value="Unassembled WGS sequence"/>
</dbReference>
<feature type="transmembrane region" description="Helical" evidence="1">
    <location>
        <begin position="6"/>
        <end position="25"/>
    </location>
</feature>
<name>A0AAD3CWL2_9STRA</name>
<keyword evidence="1" id="KW-0472">Membrane</keyword>
<reference evidence="2 3" key="1">
    <citation type="journal article" date="2021" name="Sci. Rep.">
        <title>The genome of the diatom Chaetoceros tenuissimus carries an ancient integrated fragment of an extant virus.</title>
        <authorList>
            <person name="Hongo Y."/>
            <person name="Kimura K."/>
            <person name="Takaki Y."/>
            <person name="Yoshida Y."/>
            <person name="Baba S."/>
            <person name="Kobayashi G."/>
            <person name="Nagasaki K."/>
            <person name="Hano T."/>
            <person name="Tomaru Y."/>
        </authorList>
    </citation>
    <scope>NUCLEOTIDE SEQUENCE [LARGE SCALE GENOMIC DNA]</scope>
    <source>
        <strain evidence="2 3">NIES-3715</strain>
    </source>
</reference>
<keyword evidence="1" id="KW-0812">Transmembrane</keyword>
<gene>
    <name evidence="2" type="ORF">CTEN210_09853</name>
</gene>
<feature type="transmembrane region" description="Helical" evidence="1">
    <location>
        <begin position="300"/>
        <end position="321"/>
    </location>
</feature>
<evidence type="ECO:0000313" key="3">
    <source>
        <dbReference type="Proteomes" id="UP001054902"/>
    </source>
</evidence>
<keyword evidence="3" id="KW-1185">Reference proteome</keyword>
<evidence type="ECO:0000313" key="2">
    <source>
        <dbReference type="EMBL" id="GFH53377.1"/>
    </source>
</evidence>
<keyword evidence="1" id="KW-1133">Transmembrane helix</keyword>
<protein>
    <submittedName>
        <fullName evidence="2">Uncharacterized protein</fullName>
    </submittedName>
</protein>
<sequence>MPFDSVDIGLVTVFVLFGGFVYSNYHTWEENFGVKRLPRTANGCPSNGAPPKLRSSEEFKQITIDRASKHQETFTGIEEYVPDKVKEGKISYDKSADDKEASEAARLLDSEGVTYGNAEDEEDRSPCLNMDHQYLSFGQYMWSQFAVGPNALALWLGGVAKLRVRDYFYRRGRLTPKKLDADDLAAKLVLESAIAIHYQGKKTDENGNLIATFAFPDFPMVMKDGIFHVADLFQVNVDLNKKKMVSSFLDDKELNGSEASILLFYYTISAFHVKLHSYANWGLNLGAEQKKNNPIPFRSALVTVIYNYFGYTSFATFFQFWKIIGVLSKNFEEGWIGSINHGVDWNSTCHPDIYDLMPYSEFINFFCKLKPFFMNEFSKVKDKYFPNCYGDALFYGSIMHSVDHCRMDWNIEDPLWLDADHPEFGLMAEIGRIVKVGFVSDIPGLTFQRHYKEIDHPFYKKIYSKAFELNPKLADSMDTCIVK</sequence>